<reference evidence="1" key="1">
    <citation type="submission" date="2019-06" db="EMBL/GenBank/DDBJ databases">
        <authorList>
            <person name="Le Quere A."/>
            <person name="Colella S."/>
        </authorList>
    </citation>
    <scope>NUCLEOTIDE SEQUENCE</scope>
    <source>
        <strain evidence="1">EmedicaeMD41</strain>
    </source>
</reference>
<dbReference type="AlphaFoldDB" id="A0A508WX17"/>
<evidence type="ECO:0000313" key="1">
    <source>
        <dbReference type="EMBL" id="VTZ61786.1"/>
    </source>
</evidence>
<organism evidence="1">
    <name type="scientific">Sinorhizobium medicae</name>
    <dbReference type="NCBI Taxonomy" id="110321"/>
    <lineage>
        <taxon>Bacteria</taxon>
        <taxon>Pseudomonadati</taxon>
        <taxon>Pseudomonadota</taxon>
        <taxon>Alphaproteobacteria</taxon>
        <taxon>Hyphomicrobiales</taxon>
        <taxon>Rhizobiaceae</taxon>
        <taxon>Sinorhizobium/Ensifer group</taxon>
        <taxon>Sinorhizobium</taxon>
    </lineage>
</organism>
<sequence>MPVGTPTLATPQIGATAASVATASFTPTANALLIAFCAGRGSSATIPTISDSLGGTWTPIGTGNDAGNVTGRLFYQVAGASPSAMTVTVNTTGGTQAAVGVIEVSGAGTDFSNYQVGINAAGDPSVTMGAYTAGSRVMVFGIGNAGAAWTSPTGFTELFDSEVATNLRLVPSYNDSSASTSLSWVSAATDSIGFGLEIKEAAAGAISGSASITEEGDAVAGASALRIASTASLSEEGDALTASGSVVSGIAGTLSVTEASDTVAATATIALRASMAAAEGSDSVSGSARINLAAAASLVENDDTAASVGTVAIRATASIAEPDDSLSAAGTIVAASRTGSADITEADDTLTSAAVINLKGSASVTEEGDTLSTIAGPSVKGTAAIAEAGDTIAARAVPLLVSSPQERTASVPAEDRTAAVAAEVRTVAIKAEVRTAAARAETRRAAA</sequence>
<dbReference type="RefSeq" id="WP_180161801.1">
    <property type="nucleotide sequence ID" value="NZ_CABFNB010000097.1"/>
</dbReference>
<protein>
    <submittedName>
        <fullName evidence="1">Uncharacterized protein</fullName>
    </submittedName>
</protein>
<name>A0A508WX17_9HYPH</name>
<dbReference type="EMBL" id="CABFNB010000097">
    <property type="protein sequence ID" value="VTZ61786.1"/>
    <property type="molecule type" value="Genomic_DNA"/>
</dbReference>
<gene>
    <name evidence="1" type="ORF">EMEDMD4_310035</name>
</gene>
<accession>A0A508WX17</accession>
<proteinExistence type="predicted"/>
<dbReference type="Proteomes" id="UP000507954">
    <property type="component" value="Unassembled WGS sequence"/>
</dbReference>